<feature type="compositionally biased region" description="Basic and acidic residues" evidence="1">
    <location>
        <begin position="340"/>
        <end position="354"/>
    </location>
</feature>
<organism evidence="2 3">
    <name type="scientific">Hyaloscypha hepaticicola</name>
    <dbReference type="NCBI Taxonomy" id="2082293"/>
    <lineage>
        <taxon>Eukaryota</taxon>
        <taxon>Fungi</taxon>
        <taxon>Dikarya</taxon>
        <taxon>Ascomycota</taxon>
        <taxon>Pezizomycotina</taxon>
        <taxon>Leotiomycetes</taxon>
        <taxon>Helotiales</taxon>
        <taxon>Hyaloscyphaceae</taxon>
        <taxon>Hyaloscypha</taxon>
    </lineage>
</organism>
<dbReference type="STRING" id="1745343.A0A2J6PFT3"/>
<dbReference type="EMBL" id="KZ613543">
    <property type="protein sequence ID" value="PMD12756.1"/>
    <property type="molecule type" value="Genomic_DNA"/>
</dbReference>
<feature type="compositionally biased region" description="Polar residues" evidence="1">
    <location>
        <begin position="461"/>
        <end position="470"/>
    </location>
</feature>
<feature type="region of interest" description="Disordered" evidence="1">
    <location>
        <begin position="377"/>
        <end position="470"/>
    </location>
</feature>
<feature type="region of interest" description="Disordered" evidence="1">
    <location>
        <begin position="340"/>
        <end position="362"/>
    </location>
</feature>
<name>A0A2J6PFT3_9HELO</name>
<dbReference type="OrthoDB" id="5244857at2759"/>
<feature type="compositionally biased region" description="Polar residues" evidence="1">
    <location>
        <begin position="414"/>
        <end position="430"/>
    </location>
</feature>
<feature type="region of interest" description="Disordered" evidence="1">
    <location>
        <begin position="133"/>
        <end position="155"/>
    </location>
</feature>
<feature type="compositionally biased region" description="Pro residues" evidence="1">
    <location>
        <begin position="383"/>
        <end position="395"/>
    </location>
</feature>
<evidence type="ECO:0000313" key="2">
    <source>
        <dbReference type="EMBL" id="PMD12756.1"/>
    </source>
</evidence>
<keyword evidence="3" id="KW-1185">Reference proteome</keyword>
<dbReference type="AlphaFoldDB" id="A0A2J6PFT3"/>
<feature type="region of interest" description="Disordered" evidence="1">
    <location>
        <begin position="588"/>
        <end position="611"/>
    </location>
</feature>
<feature type="region of interest" description="Disordered" evidence="1">
    <location>
        <begin position="47"/>
        <end position="74"/>
    </location>
</feature>
<proteinExistence type="predicted"/>
<accession>A0A2J6PFT3</accession>
<evidence type="ECO:0000256" key="1">
    <source>
        <dbReference type="SAM" id="MobiDB-lite"/>
    </source>
</evidence>
<dbReference type="Proteomes" id="UP000235672">
    <property type="component" value="Unassembled WGS sequence"/>
</dbReference>
<feature type="compositionally biased region" description="Polar residues" evidence="1">
    <location>
        <begin position="47"/>
        <end position="64"/>
    </location>
</feature>
<evidence type="ECO:0000313" key="3">
    <source>
        <dbReference type="Proteomes" id="UP000235672"/>
    </source>
</evidence>
<feature type="compositionally biased region" description="Polar residues" evidence="1">
    <location>
        <begin position="440"/>
        <end position="451"/>
    </location>
</feature>
<sequence length="707" mass="78907">MRFKRFISHQWTPQILDSGRNSFEDIHFTDTKLPTNTTKRLAAVAHNSSVEIPTPRRSSSQATRRTYHNRTASTTAHSSATSLCSCDCAANPVSIERPLSKELVTTDHPEILYFPPLSPGKTSDDAQTWRLISSESPSRPPAPSTSRSVQKGQSTAIIAPGSTLDLIGALALETEDEDKTPRQSLINTCDPEMGDLSENVEQLIRETDAAFQAVGNALADAKAATRGWCDDDVPVARNSSLKHSILRNSPRPPINPLKSQWSRRSMPIAEKKKPVKRNILGRALRSASPPSKSTPPRLTLQDVTTNMVDVFSGKIFRTEVDEMLTPTRLQRLQQENIRVSQEHRVSADLARGAETDEDVDTPIEPFHLQSLSDRLDSAKKDLPPLPNPVLPPPAIPQRHPNRPSEPKPTRKVQFASQSQEETEMTVNELTFPTPPRISISHHSPTSSNISKLPTIPEISPLTPSTTEHFTSVPSITQPFHLQSTTEENYIFLPSTPFTLTSPLFRHNAIRVPIPYREPKLCTSDEALDWTAFQMAISGTGGIDTYLDNYEMRESEKMAFEVMEREADDILRWWTEFGYQGWGRIVGEEKSSAHKRGRQESSARRKKREDIEHICVQEARGSPRHGEHLKSITDTEKIFITKGNNPEGDGNEVQRRSSLAESLPPSPMLDLVGAGLGKDNEVIPMGFNLGHDLGDFLRWETDHVQMLL</sequence>
<gene>
    <name evidence="2" type="ORF">NA56DRAFT_712821</name>
</gene>
<protein>
    <submittedName>
        <fullName evidence="2">Uncharacterized protein</fullName>
    </submittedName>
</protein>
<feature type="region of interest" description="Disordered" evidence="1">
    <location>
        <begin position="639"/>
        <end position="663"/>
    </location>
</feature>
<reference evidence="2 3" key="1">
    <citation type="submission" date="2016-05" db="EMBL/GenBank/DDBJ databases">
        <title>A degradative enzymes factory behind the ericoid mycorrhizal symbiosis.</title>
        <authorList>
            <consortium name="DOE Joint Genome Institute"/>
            <person name="Martino E."/>
            <person name="Morin E."/>
            <person name="Grelet G."/>
            <person name="Kuo A."/>
            <person name="Kohler A."/>
            <person name="Daghino S."/>
            <person name="Barry K."/>
            <person name="Choi C."/>
            <person name="Cichocki N."/>
            <person name="Clum A."/>
            <person name="Copeland A."/>
            <person name="Hainaut M."/>
            <person name="Haridas S."/>
            <person name="Labutti K."/>
            <person name="Lindquist E."/>
            <person name="Lipzen A."/>
            <person name="Khouja H.-R."/>
            <person name="Murat C."/>
            <person name="Ohm R."/>
            <person name="Olson A."/>
            <person name="Spatafora J."/>
            <person name="Veneault-Fourrey C."/>
            <person name="Henrissat B."/>
            <person name="Grigoriev I."/>
            <person name="Martin F."/>
            <person name="Perotto S."/>
        </authorList>
    </citation>
    <scope>NUCLEOTIDE SEQUENCE [LARGE SCALE GENOMIC DNA]</scope>
    <source>
        <strain evidence="2 3">UAMH 7357</strain>
    </source>
</reference>